<keyword evidence="5" id="KW-0804">Transcription</keyword>
<comment type="caution">
    <text evidence="7">The sequence shown here is derived from an EMBL/GenBank/DDBJ whole genome shotgun (WGS) entry which is preliminary data.</text>
</comment>
<protein>
    <submittedName>
        <fullName evidence="7">LysR family transcriptional regulator</fullName>
    </submittedName>
</protein>
<dbReference type="EMBL" id="JBHMAA010000019">
    <property type="protein sequence ID" value="MFB9950749.1"/>
    <property type="molecule type" value="Genomic_DNA"/>
</dbReference>
<gene>
    <name evidence="7" type="ORF">ACFFP0_18005</name>
</gene>
<dbReference type="Gene3D" id="1.10.10.10">
    <property type="entry name" value="Winged helix-like DNA-binding domain superfamily/Winged helix DNA-binding domain"/>
    <property type="match status" value="1"/>
</dbReference>
<dbReference type="Gene3D" id="3.40.190.290">
    <property type="match status" value="1"/>
</dbReference>
<dbReference type="SUPFAM" id="SSF53850">
    <property type="entry name" value="Periplasmic binding protein-like II"/>
    <property type="match status" value="1"/>
</dbReference>
<keyword evidence="2" id="KW-0805">Transcription regulation</keyword>
<accession>A0ABV6AJF1</accession>
<dbReference type="RefSeq" id="WP_377263411.1">
    <property type="nucleotide sequence ID" value="NZ_JBHMAA010000019.1"/>
</dbReference>
<evidence type="ECO:0000256" key="2">
    <source>
        <dbReference type="ARBA" id="ARBA00023015"/>
    </source>
</evidence>
<keyword evidence="4" id="KW-0010">Activator</keyword>
<dbReference type="PROSITE" id="PS50931">
    <property type="entry name" value="HTH_LYSR"/>
    <property type="match status" value="1"/>
</dbReference>
<evidence type="ECO:0000313" key="8">
    <source>
        <dbReference type="Proteomes" id="UP001589692"/>
    </source>
</evidence>
<dbReference type="Proteomes" id="UP001589692">
    <property type="component" value="Unassembled WGS sequence"/>
</dbReference>
<name>A0ABV6AJF1_9HYPH</name>
<keyword evidence="3" id="KW-0238">DNA-binding</keyword>
<reference evidence="7 8" key="1">
    <citation type="submission" date="2024-09" db="EMBL/GenBank/DDBJ databases">
        <authorList>
            <person name="Sun Q."/>
            <person name="Mori K."/>
        </authorList>
    </citation>
    <scope>NUCLEOTIDE SEQUENCE [LARGE SCALE GENOMIC DNA]</scope>
    <source>
        <strain evidence="7 8">TBRC 4938</strain>
    </source>
</reference>
<evidence type="ECO:0000256" key="3">
    <source>
        <dbReference type="ARBA" id="ARBA00023125"/>
    </source>
</evidence>
<evidence type="ECO:0000259" key="6">
    <source>
        <dbReference type="PROSITE" id="PS50931"/>
    </source>
</evidence>
<proteinExistence type="inferred from homology"/>
<organism evidence="7 8">
    <name type="scientific">Rhizobium puerariae</name>
    <dbReference type="NCBI Taxonomy" id="1585791"/>
    <lineage>
        <taxon>Bacteria</taxon>
        <taxon>Pseudomonadati</taxon>
        <taxon>Pseudomonadota</taxon>
        <taxon>Alphaproteobacteria</taxon>
        <taxon>Hyphomicrobiales</taxon>
        <taxon>Rhizobiaceae</taxon>
        <taxon>Rhizobium/Agrobacterium group</taxon>
        <taxon>Rhizobium</taxon>
    </lineage>
</organism>
<dbReference type="Pfam" id="PF00126">
    <property type="entry name" value="HTH_1"/>
    <property type="match status" value="1"/>
</dbReference>
<keyword evidence="8" id="KW-1185">Reference proteome</keyword>
<comment type="similarity">
    <text evidence="1">Belongs to the LysR transcriptional regulatory family.</text>
</comment>
<dbReference type="PANTHER" id="PTHR30427">
    <property type="entry name" value="TRANSCRIPTIONAL ACTIVATOR PROTEIN LYSR"/>
    <property type="match status" value="1"/>
</dbReference>
<sequence>MSFQVESWEALCKLMSINFIELVYLVKCHIFCSLFIEAIDLSQISLRQVEAFKAVVECGTVSLAAAALRVSQPSLSRLIAVLEHQTGLQLFERQKGRLVLTDRGRRFYSEVEAIFVGLDQLGRAVSEIKREETDFLRIGVVPALSGRILQKAVKTYLQQRPGVRISIVIRESQMLVDRIENGKLDVLIASRATEIRALKRTSLMKSPVVCIMPSGHELAAHEVITPALLEKHNMVLLTEDSTLPGRVAEVFAAAGCQVSSSIEVSFVSGVCRFVEAGFGVSLVHPLVAVDSGANLLVRPFEPAIGVDFNIYRTAARRTRSHVEDFINIFQDTASVSLS</sequence>
<dbReference type="InterPro" id="IPR005119">
    <property type="entry name" value="LysR_subst-bd"/>
</dbReference>
<dbReference type="PRINTS" id="PR00039">
    <property type="entry name" value="HTHLYSR"/>
</dbReference>
<dbReference type="SUPFAM" id="SSF46785">
    <property type="entry name" value="Winged helix' DNA-binding domain"/>
    <property type="match status" value="1"/>
</dbReference>
<dbReference type="Pfam" id="PF03466">
    <property type="entry name" value="LysR_substrate"/>
    <property type="match status" value="1"/>
</dbReference>
<evidence type="ECO:0000256" key="1">
    <source>
        <dbReference type="ARBA" id="ARBA00009437"/>
    </source>
</evidence>
<feature type="domain" description="HTH lysR-type" evidence="6">
    <location>
        <begin position="44"/>
        <end position="101"/>
    </location>
</feature>
<dbReference type="PANTHER" id="PTHR30427:SF1">
    <property type="entry name" value="TRANSCRIPTIONAL ACTIVATOR PROTEIN LYSR"/>
    <property type="match status" value="1"/>
</dbReference>
<evidence type="ECO:0000313" key="7">
    <source>
        <dbReference type="EMBL" id="MFB9950749.1"/>
    </source>
</evidence>
<dbReference type="InterPro" id="IPR000847">
    <property type="entry name" value="LysR_HTH_N"/>
</dbReference>
<dbReference type="InterPro" id="IPR036388">
    <property type="entry name" value="WH-like_DNA-bd_sf"/>
</dbReference>
<evidence type="ECO:0000256" key="4">
    <source>
        <dbReference type="ARBA" id="ARBA00023159"/>
    </source>
</evidence>
<evidence type="ECO:0000256" key="5">
    <source>
        <dbReference type="ARBA" id="ARBA00023163"/>
    </source>
</evidence>
<dbReference type="InterPro" id="IPR036390">
    <property type="entry name" value="WH_DNA-bd_sf"/>
</dbReference>